<name>A0A317V3L4_ASPEC</name>
<proteinExistence type="predicted"/>
<comment type="caution">
    <text evidence="2">The sequence shown here is derived from an EMBL/GenBank/DDBJ whole genome shotgun (WGS) entry which is preliminary data.</text>
</comment>
<dbReference type="RefSeq" id="XP_025385919.1">
    <property type="nucleotide sequence ID" value="XM_025535442.1"/>
</dbReference>
<evidence type="ECO:0000256" key="1">
    <source>
        <dbReference type="SAM" id="Phobius"/>
    </source>
</evidence>
<evidence type="ECO:0000313" key="2">
    <source>
        <dbReference type="EMBL" id="PWY68239.1"/>
    </source>
</evidence>
<dbReference type="GeneID" id="37057404"/>
<dbReference type="VEuPathDB" id="FungiDB:BO83DRAFT_429145"/>
<reference evidence="2" key="1">
    <citation type="submission" date="2016-12" db="EMBL/GenBank/DDBJ databases">
        <title>The genomes of Aspergillus section Nigri reveals drivers in fungal speciation.</title>
        <authorList>
            <consortium name="DOE Joint Genome Institute"/>
            <person name="Vesth T.C."/>
            <person name="Nybo J."/>
            <person name="Theobald S."/>
            <person name="Brandl J."/>
            <person name="Frisvad J.C."/>
            <person name="Nielsen K.F."/>
            <person name="Lyhne E.K."/>
            <person name="Kogle M.E."/>
            <person name="Kuo A."/>
            <person name="Riley R."/>
            <person name="Clum A."/>
            <person name="Nolan M."/>
            <person name="Lipzen A."/>
            <person name="Salamov A."/>
            <person name="Henrissat B."/>
            <person name="Wiebenga A."/>
            <person name="De vries R.P."/>
            <person name="Grigoriev I.V."/>
            <person name="Mortensen U.H."/>
            <person name="Andersen M.R."/>
            <person name="Baker S.E."/>
        </authorList>
    </citation>
    <scope>NUCLEOTIDE SEQUENCE</scope>
    <source>
        <strain evidence="2">CBS 122712</strain>
    </source>
</reference>
<gene>
    <name evidence="2" type="ORF">BO83DRAFT_429145</name>
</gene>
<feature type="transmembrane region" description="Helical" evidence="1">
    <location>
        <begin position="77"/>
        <end position="98"/>
    </location>
</feature>
<keyword evidence="3" id="KW-1185">Reference proteome</keyword>
<sequence>MRVLSLLTQNSSLLPVSRVVSIGRFTPEAHQEWIVTMAFIFVVSFVELTEQFYYALDQLTASSKRNLEEMVSRKSRSLVLYFTLTQSALSIAVAPLAIDTNHNLSDPGVDMINAK</sequence>
<feature type="transmembrane region" description="Helical" evidence="1">
    <location>
        <begin position="34"/>
        <end position="56"/>
    </location>
</feature>
<dbReference type="EMBL" id="MSFU01000020">
    <property type="protein sequence ID" value="PWY68239.1"/>
    <property type="molecule type" value="Genomic_DNA"/>
</dbReference>
<keyword evidence="1" id="KW-0812">Transmembrane</keyword>
<protein>
    <submittedName>
        <fullName evidence="2">Uncharacterized protein</fullName>
    </submittedName>
</protein>
<accession>A0A317V3L4</accession>
<dbReference type="Proteomes" id="UP000246171">
    <property type="component" value="Unassembled WGS sequence"/>
</dbReference>
<evidence type="ECO:0000313" key="3">
    <source>
        <dbReference type="Proteomes" id="UP000246171"/>
    </source>
</evidence>
<keyword evidence="1" id="KW-1133">Transmembrane helix</keyword>
<dbReference type="AlphaFoldDB" id="A0A317V3L4"/>
<keyword evidence="1" id="KW-0472">Membrane</keyword>
<organism evidence="2 3">
    <name type="scientific">Aspergillus eucalypticola (strain CBS 122712 / IBT 29274)</name>
    <dbReference type="NCBI Taxonomy" id="1448314"/>
    <lineage>
        <taxon>Eukaryota</taxon>
        <taxon>Fungi</taxon>
        <taxon>Dikarya</taxon>
        <taxon>Ascomycota</taxon>
        <taxon>Pezizomycotina</taxon>
        <taxon>Eurotiomycetes</taxon>
        <taxon>Eurotiomycetidae</taxon>
        <taxon>Eurotiales</taxon>
        <taxon>Aspergillaceae</taxon>
        <taxon>Aspergillus</taxon>
        <taxon>Aspergillus subgen. Circumdati</taxon>
    </lineage>
</organism>